<sequence length="400" mass="44880">MNFRIALYSLTSNLCVMGPENSGREAVYSNGSLFLKNVSQKDTGFYILRTVIGGGKIVYTTTYLHVYASLFTCGHPPPSSQPTIELVPPRVAEGASVLLLVHNLPENIKYLFWYKGVFAVKRFEIARQIRELDSSVQGPTHSGRELLFSNGSLLLHNTIWNDTGFYTLRLLTTDLKAEIAHVKLQVDTSNSKCNPSASAQVKIEAVPSYAAEGESVLLLVHNLPEDFQMFCWYKSEYRTDIFKIAEYKRATNSTILGLAHSQREMVYTNGSLLIHNITEEDAGLYMLEILNRDYKYEDTHVQLHVNKPVTQPIIRVINTTVTVQTSVVFTCFSADPGISIHWIFNNQSLQLTERMKLSPTKCQLSIDPVSGEDAGKYQCEVSNQVSSKTSFPVTLDVMDK</sequence>
<keyword evidence="2" id="KW-0325">Glycoprotein</keyword>
<evidence type="ECO:0000256" key="1">
    <source>
        <dbReference type="ARBA" id="ARBA00022729"/>
    </source>
</evidence>
<gene>
    <name evidence="7" type="primary">LOC101984551</name>
</gene>
<dbReference type="InterPro" id="IPR003598">
    <property type="entry name" value="Ig_sub2"/>
</dbReference>
<comment type="similarity">
    <text evidence="4">Belongs to the immunoglobulin superfamily. CEA family.</text>
</comment>
<dbReference type="GeneID" id="101984551"/>
<dbReference type="Pfam" id="PF07686">
    <property type="entry name" value="V-set"/>
    <property type="match status" value="2"/>
</dbReference>
<dbReference type="Proteomes" id="UP000694915">
    <property type="component" value="Unplaced"/>
</dbReference>
<dbReference type="InterPro" id="IPR003599">
    <property type="entry name" value="Ig_sub"/>
</dbReference>
<organism evidence="6 7">
    <name type="scientific">Microtus ochrogaster</name>
    <name type="common">Prairie vole</name>
    <dbReference type="NCBI Taxonomy" id="79684"/>
    <lineage>
        <taxon>Eukaryota</taxon>
        <taxon>Metazoa</taxon>
        <taxon>Chordata</taxon>
        <taxon>Craniata</taxon>
        <taxon>Vertebrata</taxon>
        <taxon>Euteleostomi</taxon>
        <taxon>Mammalia</taxon>
        <taxon>Eutheria</taxon>
        <taxon>Euarchontoglires</taxon>
        <taxon>Glires</taxon>
        <taxon>Rodentia</taxon>
        <taxon>Myomorpha</taxon>
        <taxon>Muroidea</taxon>
        <taxon>Cricetidae</taxon>
        <taxon>Arvicolinae</taxon>
        <taxon>Microtus</taxon>
    </lineage>
</organism>
<dbReference type="Gene3D" id="2.60.40.10">
    <property type="entry name" value="Immunoglobulins"/>
    <property type="match status" value="4"/>
</dbReference>
<dbReference type="InterPro" id="IPR007110">
    <property type="entry name" value="Ig-like_dom"/>
</dbReference>
<keyword evidence="1" id="KW-0732">Signal</keyword>
<keyword evidence="6" id="KW-1185">Reference proteome</keyword>
<reference evidence="7" key="1">
    <citation type="submission" date="2025-08" db="UniProtKB">
        <authorList>
            <consortium name="RefSeq"/>
        </authorList>
    </citation>
    <scope>IDENTIFICATION</scope>
</reference>
<feature type="domain" description="Ig-like" evidence="5">
    <location>
        <begin position="312"/>
        <end position="396"/>
    </location>
</feature>
<evidence type="ECO:0000313" key="6">
    <source>
        <dbReference type="Proteomes" id="UP000694915"/>
    </source>
</evidence>
<protein>
    <submittedName>
        <fullName evidence="7">Pregnancy-specific glycoprotein 22-like</fullName>
    </submittedName>
</protein>
<dbReference type="InterPro" id="IPR036179">
    <property type="entry name" value="Ig-like_dom_sf"/>
</dbReference>
<evidence type="ECO:0000256" key="2">
    <source>
        <dbReference type="ARBA" id="ARBA00023180"/>
    </source>
</evidence>
<accession>A0ABM0LR28</accession>
<dbReference type="PANTHER" id="PTHR44427">
    <property type="entry name" value="CARCINOEMBRYONIC ANTIGEN-RELATED CELL ADHESION MOLECULE 19"/>
    <property type="match status" value="1"/>
</dbReference>
<evidence type="ECO:0000259" key="5">
    <source>
        <dbReference type="PROSITE" id="PS50835"/>
    </source>
</evidence>
<dbReference type="InterPro" id="IPR013151">
    <property type="entry name" value="Immunoglobulin_dom"/>
</dbReference>
<dbReference type="PROSITE" id="PS50835">
    <property type="entry name" value="IG_LIKE"/>
    <property type="match status" value="1"/>
</dbReference>
<dbReference type="InterPro" id="IPR013783">
    <property type="entry name" value="Ig-like_fold"/>
</dbReference>
<dbReference type="SMART" id="SM00409">
    <property type="entry name" value="IG"/>
    <property type="match status" value="3"/>
</dbReference>
<name>A0ABM0LR28_MICOH</name>
<keyword evidence="3" id="KW-0393">Immunoglobulin domain</keyword>
<dbReference type="CDD" id="cd05774">
    <property type="entry name" value="IgV_CEACAM_D1"/>
    <property type="match status" value="2"/>
</dbReference>
<evidence type="ECO:0000256" key="3">
    <source>
        <dbReference type="ARBA" id="ARBA00023319"/>
    </source>
</evidence>
<dbReference type="SMART" id="SM00408">
    <property type="entry name" value="IGc2"/>
    <property type="match status" value="1"/>
</dbReference>
<dbReference type="InterPro" id="IPR050831">
    <property type="entry name" value="CEA_cell_adhesion"/>
</dbReference>
<dbReference type="Pfam" id="PF00047">
    <property type="entry name" value="ig"/>
    <property type="match status" value="1"/>
</dbReference>
<dbReference type="InterPro" id="IPR013106">
    <property type="entry name" value="Ig_V-set"/>
</dbReference>
<evidence type="ECO:0000256" key="4">
    <source>
        <dbReference type="ARBA" id="ARBA00038222"/>
    </source>
</evidence>
<dbReference type="RefSeq" id="XP_005371096.1">
    <property type="nucleotide sequence ID" value="XM_005371039.1"/>
</dbReference>
<evidence type="ECO:0000313" key="7">
    <source>
        <dbReference type="RefSeq" id="XP_005371096.1"/>
    </source>
</evidence>
<proteinExistence type="inferred from homology"/>
<dbReference type="SUPFAM" id="SSF48726">
    <property type="entry name" value="Immunoglobulin"/>
    <property type="match status" value="4"/>
</dbReference>
<dbReference type="PANTHER" id="PTHR44427:SF1">
    <property type="entry name" value="CARCINOEMBRYONIC ANTIGEN-RELATED CELL ADHESION MOLECULE 1"/>
    <property type="match status" value="1"/>
</dbReference>